<evidence type="ECO:0000256" key="11">
    <source>
        <dbReference type="ARBA" id="ARBA00047899"/>
    </source>
</evidence>
<evidence type="ECO:0000256" key="6">
    <source>
        <dbReference type="ARBA" id="ARBA00022527"/>
    </source>
</evidence>
<evidence type="ECO:0000256" key="10">
    <source>
        <dbReference type="ARBA" id="ARBA00022840"/>
    </source>
</evidence>
<comment type="caution">
    <text evidence="17">The sequence shown here is derived from an EMBL/GenBank/DDBJ whole genome shotgun (WGS) entry which is preliminary data.</text>
</comment>
<dbReference type="PANTHER" id="PTHR11909">
    <property type="entry name" value="CASEIN KINASE-RELATED"/>
    <property type="match status" value="1"/>
</dbReference>
<dbReference type="Gene3D" id="1.10.510.10">
    <property type="entry name" value="Transferase(Phosphotransferase) domain 1"/>
    <property type="match status" value="1"/>
</dbReference>
<comment type="subunit">
    <text evidence="3">Monomer.</text>
</comment>
<evidence type="ECO:0000256" key="3">
    <source>
        <dbReference type="ARBA" id="ARBA00011245"/>
    </source>
</evidence>
<accession>A0AAP0X3M8</accession>
<evidence type="ECO:0000256" key="2">
    <source>
        <dbReference type="ARBA" id="ARBA00005926"/>
    </source>
</evidence>
<evidence type="ECO:0000256" key="15">
    <source>
        <dbReference type="SAM" id="MobiDB-lite"/>
    </source>
</evidence>
<keyword evidence="10 13" id="KW-0067">ATP-binding</keyword>
<evidence type="ECO:0000256" key="8">
    <source>
        <dbReference type="ARBA" id="ARBA00022741"/>
    </source>
</evidence>
<feature type="compositionally biased region" description="Polar residues" evidence="15">
    <location>
        <begin position="424"/>
        <end position="440"/>
    </location>
</feature>
<evidence type="ECO:0000256" key="12">
    <source>
        <dbReference type="ARBA" id="ARBA00048679"/>
    </source>
</evidence>
<feature type="binding site" evidence="13">
    <location>
        <position position="38"/>
    </location>
    <ligand>
        <name>ATP</name>
        <dbReference type="ChEBI" id="CHEBI:30616"/>
    </ligand>
</feature>
<evidence type="ECO:0000256" key="9">
    <source>
        <dbReference type="ARBA" id="ARBA00022777"/>
    </source>
</evidence>
<sequence length="467" mass="52676">MEHVIGGKFKLGRKIGSGSFGELYLGVNVQSGEEVAIKLEPVKTKHPQLHYESKLYMLLQGGTGIPHLKWFGVEGEYNIMVIDLLGPSLEDLFNYCNRKFTLKTVLMLADQLINRVEYMHSRGFLHRDIKPDNFLMGLGRKANQVYIIDYGLAKKYRDLQTHKHIPYRENKNLTGTARYASVNTHLGVEQSRRDDLESLGYVLMYFLRGSLPWQGLKAGTKKQKYDKISEKKMLTPIEVLCKSYPSEFTSYFHYCRSLRFDDKPDYSYLKRLFRDLFIREGYQFDYVFDWTILKYPQIGSSSRGRQPSGKPALNPGLNPGPSAERTERPSAGQEIRDRFSGAVEAFTRRSGSGPGLQGDQSRNRSLEGAPSSKDVQPDSDRGHTSRNGSSSKRVVISSSRPSSSGEPSENRSGRLVSGSGRLSTTQRIQPGFESKSSSFVRSAATRGSRDDPLRSFEFLSIGTGKRK</sequence>
<keyword evidence="8 13" id="KW-0547">Nucleotide-binding</keyword>
<reference evidence="17 18" key="1">
    <citation type="journal article" date="2024" name="Plant J.">
        <title>Genome sequences and population genomics reveal climatic adaptation and genomic divergence between two closely related sweetgum species.</title>
        <authorList>
            <person name="Xu W.Q."/>
            <person name="Ren C.Q."/>
            <person name="Zhang X.Y."/>
            <person name="Comes H.P."/>
            <person name="Liu X.H."/>
            <person name="Li Y.G."/>
            <person name="Kettle C.J."/>
            <person name="Jalonen R."/>
            <person name="Gaisberger H."/>
            <person name="Ma Y.Z."/>
            <person name="Qiu Y.X."/>
        </authorList>
    </citation>
    <scope>NUCLEOTIDE SEQUENCE [LARGE SCALE GENOMIC DNA]</scope>
    <source>
        <strain evidence="17">Hangzhou</strain>
    </source>
</reference>
<dbReference type="SMART" id="SM00220">
    <property type="entry name" value="S_TKc"/>
    <property type="match status" value="1"/>
</dbReference>
<keyword evidence="7" id="KW-0808">Transferase</keyword>
<keyword evidence="5" id="KW-0963">Cytoplasm</keyword>
<dbReference type="EMBL" id="JBBPBK010000003">
    <property type="protein sequence ID" value="KAK9288851.1"/>
    <property type="molecule type" value="Genomic_DNA"/>
</dbReference>
<dbReference type="AlphaFoldDB" id="A0AAP0X3M8"/>
<dbReference type="Proteomes" id="UP001415857">
    <property type="component" value="Unassembled WGS sequence"/>
</dbReference>
<evidence type="ECO:0000313" key="17">
    <source>
        <dbReference type="EMBL" id="KAK9288851.1"/>
    </source>
</evidence>
<dbReference type="GO" id="GO:0005524">
    <property type="term" value="F:ATP binding"/>
    <property type="evidence" value="ECO:0007669"/>
    <property type="project" value="UniProtKB-UniRule"/>
</dbReference>
<dbReference type="InterPro" id="IPR000719">
    <property type="entry name" value="Prot_kinase_dom"/>
</dbReference>
<dbReference type="PROSITE" id="PS00108">
    <property type="entry name" value="PROTEIN_KINASE_ST"/>
    <property type="match status" value="1"/>
</dbReference>
<evidence type="ECO:0000313" key="18">
    <source>
        <dbReference type="Proteomes" id="UP001415857"/>
    </source>
</evidence>
<dbReference type="Pfam" id="PF00069">
    <property type="entry name" value="Pkinase"/>
    <property type="match status" value="1"/>
</dbReference>
<dbReference type="CDD" id="cd14125">
    <property type="entry name" value="STKc_CK1_delta_epsilon"/>
    <property type="match status" value="1"/>
</dbReference>
<feature type="compositionally biased region" description="Basic and acidic residues" evidence="15">
    <location>
        <begin position="324"/>
        <end position="335"/>
    </location>
</feature>
<evidence type="ECO:0000256" key="1">
    <source>
        <dbReference type="ARBA" id="ARBA00004496"/>
    </source>
</evidence>
<dbReference type="FunFam" id="3.30.200.20:FF:000538">
    <property type="entry name" value="Putative Casein kinase I"/>
    <property type="match status" value="1"/>
</dbReference>
<keyword evidence="6 14" id="KW-0723">Serine/threonine-protein kinase</keyword>
<protein>
    <recommendedName>
        <fullName evidence="4">non-specific serine/threonine protein kinase</fullName>
        <ecNumber evidence="4">2.7.11.1</ecNumber>
    </recommendedName>
</protein>
<evidence type="ECO:0000259" key="16">
    <source>
        <dbReference type="PROSITE" id="PS50011"/>
    </source>
</evidence>
<dbReference type="PROSITE" id="PS00107">
    <property type="entry name" value="PROTEIN_KINASE_ATP"/>
    <property type="match status" value="1"/>
</dbReference>
<proteinExistence type="inferred from homology"/>
<evidence type="ECO:0000256" key="7">
    <source>
        <dbReference type="ARBA" id="ARBA00022679"/>
    </source>
</evidence>
<evidence type="ECO:0000256" key="5">
    <source>
        <dbReference type="ARBA" id="ARBA00022490"/>
    </source>
</evidence>
<dbReference type="GO" id="GO:0005737">
    <property type="term" value="C:cytoplasm"/>
    <property type="evidence" value="ECO:0007669"/>
    <property type="project" value="UniProtKB-SubCell"/>
</dbReference>
<keyword evidence="18" id="KW-1185">Reference proteome</keyword>
<evidence type="ECO:0000256" key="14">
    <source>
        <dbReference type="RuleBase" id="RU000304"/>
    </source>
</evidence>
<dbReference type="InterPro" id="IPR011009">
    <property type="entry name" value="Kinase-like_dom_sf"/>
</dbReference>
<dbReference type="InterPro" id="IPR017441">
    <property type="entry name" value="Protein_kinase_ATP_BS"/>
</dbReference>
<feature type="region of interest" description="Disordered" evidence="15">
    <location>
        <begin position="299"/>
        <end position="335"/>
    </location>
</feature>
<dbReference type="PROSITE" id="PS50011">
    <property type="entry name" value="PROTEIN_KINASE_DOM"/>
    <property type="match status" value="1"/>
</dbReference>
<gene>
    <name evidence="17" type="ORF">L1049_017317</name>
</gene>
<comment type="similarity">
    <text evidence="2">Belongs to the protein kinase superfamily. CK1 Ser/Thr protein kinase family. Casein kinase I subfamily.</text>
</comment>
<feature type="compositionally biased region" description="Low complexity" evidence="15">
    <location>
        <begin position="413"/>
        <end position="423"/>
    </location>
</feature>
<dbReference type="EC" id="2.7.11.1" evidence="4"/>
<comment type="catalytic activity">
    <reaction evidence="12">
        <text>L-seryl-[protein] + ATP = O-phospho-L-seryl-[protein] + ADP + H(+)</text>
        <dbReference type="Rhea" id="RHEA:17989"/>
        <dbReference type="Rhea" id="RHEA-COMP:9863"/>
        <dbReference type="Rhea" id="RHEA-COMP:11604"/>
        <dbReference type="ChEBI" id="CHEBI:15378"/>
        <dbReference type="ChEBI" id="CHEBI:29999"/>
        <dbReference type="ChEBI" id="CHEBI:30616"/>
        <dbReference type="ChEBI" id="CHEBI:83421"/>
        <dbReference type="ChEBI" id="CHEBI:456216"/>
        <dbReference type="EC" id="2.7.11.1"/>
    </reaction>
</comment>
<feature type="compositionally biased region" description="Low complexity" evidence="15">
    <location>
        <begin position="387"/>
        <end position="407"/>
    </location>
</feature>
<comment type="subcellular location">
    <subcellularLocation>
        <location evidence="1">Cytoplasm</location>
    </subcellularLocation>
</comment>
<evidence type="ECO:0000256" key="4">
    <source>
        <dbReference type="ARBA" id="ARBA00012513"/>
    </source>
</evidence>
<organism evidence="17 18">
    <name type="scientific">Liquidambar formosana</name>
    <name type="common">Formosan gum</name>
    <dbReference type="NCBI Taxonomy" id="63359"/>
    <lineage>
        <taxon>Eukaryota</taxon>
        <taxon>Viridiplantae</taxon>
        <taxon>Streptophyta</taxon>
        <taxon>Embryophyta</taxon>
        <taxon>Tracheophyta</taxon>
        <taxon>Spermatophyta</taxon>
        <taxon>Magnoliopsida</taxon>
        <taxon>eudicotyledons</taxon>
        <taxon>Gunneridae</taxon>
        <taxon>Pentapetalae</taxon>
        <taxon>Saxifragales</taxon>
        <taxon>Altingiaceae</taxon>
        <taxon>Liquidambar</taxon>
    </lineage>
</organism>
<evidence type="ECO:0000256" key="13">
    <source>
        <dbReference type="PROSITE-ProRule" id="PRU10141"/>
    </source>
</evidence>
<name>A0AAP0X3M8_LIQFO</name>
<keyword evidence="9" id="KW-0418">Kinase</keyword>
<feature type="region of interest" description="Disordered" evidence="15">
    <location>
        <begin position="347"/>
        <end position="467"/>
    </location>
</feature>
<comment type="catalytic activity">
    <reaction evidence="11">
        <text>L-threonyl-[protein] + ATP = O-phospho-L-threonyl-[protein] + ADP + H(+)</text>
        <dbReference type="Rhea" id="RHEA:46608"/>
        <dbReference type="Rhea" id="RHEA-COMP:11060"/>
        <dbReference type="Rhea" id="RHEA-COMP:11605"/>
        <dbReference type="ChEBI" id="CHEBI:15378"/>
        <dbReference type="ChEBI" id="CHEBI:30013"/>
        <dbReference type="ChEBI" id="CHEBI:30616"/>
        <dbReference type="ChEBI" id="CHEBI:61977"/>
        <dbReference type="ChEBI" id="CHEBI:456216"/>
        <dbReference type="EC" id="2.7.11.1"/>
    </reaction>
</comment>
<dbReference type="InterPro" id="IPR050235">
    <property type="entry name" value="CK1_Ser-Thr_kinase"/>
</dbReference>
<dbReference type="GO" id="GO:0004674">
    <property type="term" value="F:protein serine/threonine kinase activity"/>
    <property type="evidence" value="ECO:0007669"/>
    <property type="project" value="UniProtKB-KW"/>
</dbReference>
<dbReference type="FunFam" id="1.10.510.10:FF:000164">
    <property type="entry name" value="Casein kinase 1-like protein"/>
    <property type="match status" value="1"/>
</dbReference>
<dbReference type="SUPFAM" id="SSF56112">
    <property type="entry name" value="Protein kinase-like (PK-like)"/>
    <property type="match status" value="1"/>
</dbReference>
<feature type="domain" description="Protein kinase" evidence="16">
    <location>
        <begin position="9"/>
        <end position="278"/>
    </location>
</feature>
<dbReference type="InterPro" id="IPR008271">
    <property type="entry name" value="Ser/Thr_kinase_AS"/>
</dbReference>